<name>A0A846YTJ5_9NOCA</name>
<dbReference type="SUPFAM" id="SSF53448">
    <property type="entry name" value="Nucleotide-diphospho-sugar transferases"/>
    <property type="match status" value="1"/>
</dbReference>
<accession>A0A846YTJ5</accession>
<dbReference type="RefSeq" id="WP_062977600.1">
    <property type="nucleotide sequence ID" value="NZ_JAAXOT010000029.1"/>
</dbReference>
<reference evidence="1 2" key="1">
    <citation type="submission" date="2020-04" db="EMBL/GenBank/DDBJ databases">
        <title>MicrobeNet Type strains.</title>
        <authorList>
            <person name="Nicholson A.C."/>
        </authorList>
    </citation>
    <scope>NUCLEOTIDE SEQUENCE [LARGE SCALE GENOMIC DNA]</scope>
    <source>
        <strain evidence="1 2">JCM 3332</strain>
    </source>
</reference>
<comment type="caution">
    <text evidence="1">The sequence shown here is derived from an EMBL/GenBank/DDBJ whole genome shotgun (WGS) entry which is preliminary data.</text>
</comment>
<protein>
    <recommendedName>
        <fullName evidence="3">Glycosyltransferase</fullName>
    </recommendedName>
</protein>
<evidence type="ECO:0000313" key="1">
    <source>
        <dbReference type="EMBL" id="NKY60870.1"/>
    </source>
</evidence>
<evidence type="ECO:0008006" key="3">
    <source>
        <dbReference type="Google" id="ProtNLM"/>
    </source>
</evidence>
<sequence length="228" mass="25861">MDPSRCIVLVPVGHHIEPACDEALKQLERRGYQVRRRYGSAAIDQARSRLATDALAEGFDELMWIDSDTGFDPDAVEQLRAHELPLVGGVCVKKGARALACHILPGTERFVLGEGGGLTEVRYVGTGFLHTRREVYEKIAEHEKLPVCNQKFGTPTVPYFLPMLLPEDDGNHWYLGEDFAFTERARRCGFDVYVDTSFRLEHIGTYGYTWEDAGTDKPRYGSYNYYFK</sequence>
<dbReference type="EMBL" id="JAAXOT010000029">
    <property type="protein sequence ID" value="NKY60870.1"/>
    <property type="molecule type" value="Genomic_DNA"/>
</dbReference>
<keyword evidence="2" id="KW-1185">Reference proteome</keyword>
<evidence type="ECO:0000313" key="2">
    <source>
        <dbReference type="Proteomes" id="UP000570678"/>
    </source>
</evidence>
<dbReference type="Proteomes" id="UP000570678">
    <property type="component" value="Unassembled WGS sequence"/>
</dbReference>
<proteinExistence type="predicted"/>
<dbReference type="InterPro" id="IPR029044">
    <property type="entry name" value="Nucleotide-diphossugar_trans"/>
</dbReference>
<gene>
    <name evidence="1" type="ORF">HGA15_33000</name>
</gene>
<dbReference type="AlphaFoldDB" id="A0A846YTJ5"/>
<organism evidence="1 2">
    <name type="scientific">Nocardia flavorosea</name>
    <dbReference type="NCBI Taxonomy" id="53429"/>
    <lineage>
        <taxon>Bacteria</taxon>
        <taxon>Bacillati</taxon>
        <taxon>Actinomycetota</taxon>
        <taxon>Actinomycetes</taxon>
        <taxon>Mycobacteriales</taxon>
        <taxon>Nocardiaceae</taxon>
        <taxon>Nocardia</taxon>
    </lineage>
</organism>